<feature type="binding site" evidence="13">
    <location>
        <position position="403"/>
    </location>
    <ligand>
        <name>substrate</name>
    </ligand>
</feature>
<keyword evidence="13" id="KW-0963">Cytoplasm</keyword>
<evidence type="ECO:0000256" key="10">
    <source>
        <dbReference type="ARBA" id="ARBA00048372"/>
    </source>
</evidence>
<dbReference type="SUPFAM" id="SSF56266">
    <property type="entry name" value="DmpA/ArgJ-like"/>
    <property type="match status" value="1"/>
</dbReference>
<feature type="binding site" evidence="13">
    <location>
        <position position="271"/>
    </location>
    <ligand>
        <name>substrate</name>
    </ligand>
</feature>
<dbReference type="GO" id="GO:0004042">
    <property type="term" value="F:L-glutamate N-acetyltransferase activity"/>
    <property type="evidence" value="ECO:0007669"/>
    <property type="project" value="UniProtKB-UniRule"/>
</dbReference>
<comment type="pathway">
    <text evidence="13">Amino-acid biosynthesis; L-arginine biosynthesis; L-ornithine and N-acetyl-L-glutamate from L-glutamate and N(2)-acetyl-L-ornithine (cyclic): step 1/1.</text>
</comment>
<dbReference type="Gene3D" id="3.10.20.340">
    <property type="entry name" value="ArgJ beta chain, C-terminal domain"/>
    <property type="match status" value="1"/>
</dbReference>
<sequence>MLNNITHVRGYKCWGSHMGIKSKRRDLALIYSEKPAAAAAVFTRNVVCAEPVKLSRKHIKNGKAQAIVVNSGNANACTGDAGWRGAVAMAEKTAELLDIPVEEVLVASTGLIGEPFPTEKVLKGIEESAKKLSNREMAGSLTANAILTTDTFAKEGFTDFEINGTTINMAGIAKGSGMIHPDMGTMLAFITCDLAIDSKLLDEALREAVDKTFNMITVDGDTSTNDMVAVMCNGMAENEKITTKDEHYERFYANLEKLCKHLAKLIVSDGEGATKLVEYHVKKAKSEEDARKIIRTVSDSSLVKTAIFGTDPNWGRIMGAAGRAGVSFDPEKVDLYIGSDAERSVQILKKGQPVKESRSDVKQEMQASNITVILDLNQGTAEAVGWGPDLSYEYIRINAEYTT</sequence>
<dbReference type="PANTHER" id="PTHR23100">
    <property type="entry name" value="ARGININE BIOSYNTHESIS BIFUNCTIONAL PROTEIN ARGJ"/>
    <property type="match status" value="1"/>
</dbReference>
<keyword evidence="9 13" id="KW-0012">Acyltransferase</keyword>
<dbReference type="Gene3D" id="3.30.2330.10">
    <property type="entry name" value="arginine biosynthesis bifunctional protein suprefamily"/>
    <property type="match status" value="1"/>
</dbReference>
<evidence type="ECO:0000256" key="7">
    <source>
        <dbReference type="ARBA" id="ARBA00022813"/>
    </source>
</evidence>
<dbReference type="OrthoDB" id="9804242at2"/>
<dbReference type="Proteomes" id="UP000184041">
    <property type="component" value="Unassembled WGS sequence"/>
</dbReference>
<feature type="binding site" evidence="13">
    <location>
        <position position="398"/>
    </location>
    <ligand>
        <name>substrate</name>
    </ligand>
</feature>
<evidence type="ECO:0000256" key="6">
    <source>
        <dbReference type="ARBA" id="ARBA00022679"/>
    </source>
</evidence>
<evidence type="ECO:0000256" key="3">
    <source>
        <dbReference type="ARBA" id="ARBA00011475"/>
    </source>
</evidence>
<evidence type="ECO:0000256" key="8">
    <source>
        <dbReference type="ARBA" id="ARBA00023268"/>
    </source>
</evidence>
<evidence type="ECO:0000256" key="4">
    <source>
        <dbReference type="ARBA" id="ARBA00022571"/>
    </source>
</evidence>
<feature type="binding site" evidence="13">
    <location>
        <position position="174"/>
    </location>
    <ligand>
        <name>substrate</name>
    </ligand>
</feature>
<keyword evidence="7 13" id="KW-0068">Autocatalytic cleavage</keyword>
<evidence type="ECO:0000313" key="15">
    <source>
        <dbReference type="Proteomes" id="UP000184041"/>
    </source>
</evidence>
<feature type="chain" id="PRO_5023252641" description="Arginine biosynthesis bifunctional protein ArgJ alpha chain" evidence="13">
    <location>
        <begin position="1"/>
        <end position="184"/>
    </location>
</feature>
<feature type="chain" id="PRO_5023252640" description="Arginine biosynthesis bifunctional protein ArgJ beta chain" evidence="13">
    <location>
        <begin position="185"/>
        <end position="403"/>
    </location>
</feature>
<evidence type="ECO:0000256" key="13">
    <source>
        <dbReference type="HAMAP-Rule" id="MF_01106"/>
    </source>
</evidence>
<dbReference type="UniPathway" id="UPA00068">
    <property type="reaction ID" value="UER00106"/>
</dbReference>
<protein>
    <recommendedName>
        <fullName evidence="13">Arginine biosynthesis bifunctional protein ArgJ</fullName>
    </recommendedName>
    <domain>
        <recommendedName>
            <fullName evidence="13">Glutamate N-acetyltransferase</fullName>
            <ecNumber evidence="13">2.3.1.35</ecNumber>
        </recommendedName>
        <alternativeName>
            <fullName evidence="13">Ornithine acetyltransferase</fullName>
            <shortName evidence="13">OATase</shortName>
        </alternativeName>
        <alternativeName>
            <fullName evidence="13">Ornithine transacetylase</fullName>
        </alternativeName>
    </domain>
    <domain>
        <recommendedName>
            <fullName evidence="13">Amino-acid acetyltransferase</fullName>
            <ecNumber evidence="13">2.3.1.1</ecNumber>
        </recommendedName>
        <alternativeName>
            <fullName evidence="13">N-acetylglutamate synthase</fullName>
            <shortName evidence="13">AGSase</shortName>
        </alternativeName>
    </domain>
    <component>
        <recommendedName>
            <fullName evidence="13">Arginine biosynthesis bifunctional protein ArgJ alpha chain</fullName>
        </recommendedName>
    </component>
    <component>
        <recommendedName>
            <fullName evidence="13">Arginine biosynthesis bifunctional protein ArgJ beta chain</fullName>
        </recommendedName>
    </component>
</protein>
<dbReference type="HAMAP" id="MF_01106">
    <property type="entry name" value="ArgJ"/>
    <property type="match status" value="1"/>
</dbReference>
<dbReference type="FunFam" id="3.10.20.340:FF:000001">
    <property type="entry name" value="Arginine biosynthesis bifunctional protein ArgJ, chloroplastic"/>
    <property type="match status" value="1"/>
</dbReference>
<dbReference type="GO" id="GO:0006592">
    <property type="term" value="P:ornithine biosynthetic process"/>
    <property type="evidence" value="ECO:0007669"/>
    <property type="project" value="TreeGrafter"/>
</dbReference>
<dbReference type="EMBL" id="FQUS01000022">
    <property type="protein sequence ID" value="SHG23079.1"/>
    <property type="molecule type" value="Genomic_DNA"/>
</dbReference>
<dbReference type="CDD" id="cd02152">
    <property type="entry name" value="OAT"/>
    <property type="match status" value="1"/>
</dbReference>
<evidence type="ECO:0000256" key="5">
    <source>
        <dbReference type="ARBA" id="ARBA00022605"/>
    </source>
</evidence>
<keyword evidence="6 13" id="KW-0808">Transferase</keyword>
<dbReference type="STRING" id="1194090.SAMN05443144_12218"/>
<reference evidence="14 15" key="1">
    <citation type="submission" date="2016-11" db="EMBL/GenBank/DDBJ databases">
        <authorList>
            <person name="Jaros S."/>
            <person name="Januszkiewicz K."/>
            <person name="Wedrychowicz H."/>
        </authorList>
    </citation>
    <scope>NUCLEOTIDE SEQUENCE [LARGE SCALE GENOMIC DNA]</scope>
    <source>
        <strain evidence="14 15">DSM 21986</strain>
    </source>
</reference>
<comment type="catalytic activity">
    <reaction evidence="10 13">
        <text>L-glutamate + acetyl-CoA = N-acetyl-L-glutamate + CoA + H(+)</text>
        <dbReference type="Rhea" id="RHEA:24292"/>
        <dbReference type="ChEBI" id="CHEBI:15378"/>
        <dbReference type="ChEBI" id="CHEBI:29985"/>
        <dbReference type="ChEBI" id="CHEBI:44337"/>
        <dbReference type="ChEBI" id="CHEBI:57287"/>
        <dbReference type="ChEBI" id="CHEBI:57288"/>
        <dbReference type="EC" id="2.3.1.1"/>
    </reaction>
</comment>
<keyword evidence="15" id="KW-1185">Reference proteome</keyword>
<dbReference type="GO" id="GO:0004358">
    <property type="term" value="F:L-glutamate N-acetyltransferase activity, acting on acetyl-L-ornithine as donor"/>
    <property type="evidence" value="ECO:0007669"/>
    <property type="project" value="UniProtKB-UniRule"/>
</dbReference>
<feature type="site" description="Involved in the stabilization of negative charge on the oxyanion by the formation of the oxyanion hole" evidence="13">
    <location>
        <position position="109"/>
    </location>
</feature>
<evidence type="ECO:0000256" key="2">
    <source>
        <dbReference type="ARBA" id="ARBA00006774"/>
    </source>
</evidence>
<comment type="pathway">
    <text evidence="13">Amino-acid biosynthesis; L-arginine biosynthesis; N(2)-acetyl-L-ornithine from L-glutamate: step 1/4.</text>
</comment>
<dbReference type="GO" id="GO:0005737">
    <property type="term" value="C:cytoplasm"/>
    <property type="evidence" value="ECO:0007669"/>
    <property type="project" value="UniProtKB-SubCell"/>
</dbReference>
<evidence type="ECO:0000256" key="9">
    <source>
        <dbReference type="ARBA" id="ARBA00023315"/>
    </source>
</evidence>
<comment type="similarity">
    <text evidence="2 13">Belongs to the ArgJ family.</text>
</comment>
<dbReference type="InterPro" id="IPR002813">
    <property type="entry name" value="Arg_biosynth_ArgJ"/>
</dbReference>
<dbReference type="FunFam" id="3.30.2330.10:FF:000001">
    <property type="entry name" value="Arginine biosynthesis bifunctional protein ArgJ, mitochondrial"/>
    <property type="match status" value="1"/>
</dbReference>
<dbReference type="RefSeq" id="WP_073067235.1">
    <property type="nucleotide sequence ID" value="NZ_FQUS01000022.1"/>
</dbReference>
<proteinExistence type="inferred from homology"/>
<dbReference type="Pfam" id="PF01960">
    <property type="entry name" value="ArgJ"/>
    <property type="match status" value="1"/>
</dbReference>
<dbReference type="EC" id="2.3.1.1" evidence="13"/>
<organism evidence="14 15">
    <name type="scientific">Fodinibius roseus</name>
    <dbReference type="NCBI Taxonomy" id="1194090"/>
    <lineage>
        <taxon>Bacteria</taxon>
        <taxon>Pseudomonadati</taxon>
        <taxon>Balneolota</taxon>
        <taxon>Balneolia</taxon>
        <taxon>Balneolales</taxon>
        <taxon>Balneolaceae</taxon>
        <taxon>Fodinibius</taxon>
    </lineage>
</organism>
<feature type="binding site" evidence="13">
    <location>
        <position position="185"/>
    </location>
    <ligand>
        <name>substrate</name>
    </ligand>
</feature>
<comment type="function">
    <text evidence="12 13">Catalyzes two activities which are involved in the cyclic version of arginine biosynthesis: the synthesis of N-acetylglutamate from glutamate and acetyl-CoA as the acetyl donor, and of ornithine by transacetylation between N(2)-acetylornithine and glutamate.</text>
</comment>
<dbReference type="AlphaFoldDB" id="A0A1M5I4Q0"/>
<dbReference type="Gene3D" id="3.60.70.12">
    <property type="entry name" value="L-amino peptidase D-ALA esterase/amidase"/>
    <property type="match status" value="1"/>
</dbReference>
<comment type="subunit">
    <text evidence="3 13">Heterotetramer of two alpha and two beta chains.</text>
</comment>
<feature type="site" description="Cleavage; by autolysis" evidence="13">
    <location>
        <begin position="184"/>
        <end position="185"/>
    </location>
</feature>
<name>A0A1M5I4Q0_9BACT</name>
<gene>
    <name evidence="13" type="primary">argJ</name>
    <name evidence="14" type="ORF">SAMN05443144_12218</name>
</gene>
<feature type="active site" description="Nucleophile" evidence="13">
    <location>
        <position position="185"/>
    </location>
</feature>
<comment type="catalytic activity">
    <reaction evidence="11 13">
        <text>N(2)-acetyl-L-ornithine + L-glutamate = N-acetyl-L-glutamate + L-ornithine</text>
        <dbReference type="Rhea" id="RHEA:15349"/>
        <dbReference type="ChEBI" id="CHEBI:29985"/>
        <dbReference type="ChEBI" id="CHEBI:44337"/>
        <dbReference type="ChEBI" id="CHEBI:46911"/>
        <dbReference type="ChEBI" id="CHEBI:57805"/>
        <dbReference type="EC" id="2.3.1.35"/>
    </reaction>
</comment>
<accession>A0A1M5I4Q0</accession>
<feature type="site" description="Involved in the stabilization of negative charge on the oxyanion by the formation of the oxyanion hole" evidence="13">
    <location>
        <position position="110"/>
    </location>
</feature>
<evidence type="ECO:0000256" key="12">
    <source>
        <dbReference type="ARBA" id="ARBA00054976"/>
    </source>
</evidence>
<keyword evidence="4 13" id="KW-0055">Arginine biosynthesis</keyword>
<keyword evidence="5 13" id="KW-0028">Amino-acid biosynthesis</keyword>
<dbReference type="GO" id="GO:0006526">
    <property type="term" value="P:L-arginine biosynthetic process"/>
    <property type="evidence" value="ECO:0007669"/>
    <property type="project" value="UniProtKB-UniRule"/>
</dbReference>
<dbReference type="EC" id="2.3.1.35" evidence="13"/>
<dbReference type="NCBIfam" id="NF003802">
    <property type="entry name" value="PRK05388.1"/>
    <property type="match status" value="1"/>
</dbReference>
<evidence type="ECO:0000313" key="14">
    <source>
        <dbReference type="EMBL" id="SHG23079.1"/>
    </source>
</evidence>
<keyword evidence="8 13" id="KW-0511">Multifunctional enzyme</keyword>
<dbReference type="FunFam" id="3.60.70.12:FF:000001">
    <property type="entry name" value="Arginine biosynthesis bifunctional protein ArgJ, chloroplastic"/>
    <property type="match status" value="1"/>
</dbReference>
<dbReference type="InterPro" id="IPR016117">
    <property type="entry name" value="ArgJ-like_dom_sf"/>
</dbReference>
<dbReference type="PANTHER" id="PTHR23100:SF0">
    <property type="entry name" value="ARGININE BIOSYNTHESIS BIFUNCTIONAL PROTEIN ARGJ, MITOCHONDRIAL"/>
    <property type="match status" value="1"/>
</dbReference>
<feature type="binding site" evidence="13">
    <location>
        <position position="148"/>
    </location>
    <ligand>
        <name>substrate</name>
    </ligand>
</feature>
<evidence type="ECO:0000256" key="11">
    <source>
        <dbReference type="ARBA" id="ARBA00049439"/>
    </source>
</evidence>
<dbReference type="NCBIfam" id="TIGR00120">
    <property type="entry name" value="ArgJ"/>
    <property type="match status" value="1"/>
</dbReference>
<comment type="subcellular location">
    <subcellularLocation>
        <location evidence="1 13">Cytoplasm</location>
    </subcellularLocation>
</comment>
<evidence type="ECO:0000256" key="1">
    <source>
        <dbReference type="ARBA" id="ARBA00004496"/>
    </source>
</evidence>
<dbReference type="InterPro" id="IPR042195">
    <property type="entry name" value="ArgJ_beta_C"/>
</dbReference>